<proteinExistence type="inferred from homology"/>
<reference evidence="7 8" key="1">
    <citation type="submission" date="2020-11" db="EMBL/GenBank/DDBJ databases">
        <authorList>
            <person name="Peeters C."/>
        </authorList>
    </citation>
    <scope>NUCLEOTIDE SEQUENCE [LARGE SCALE GENOMIC DNA]</scope>
    <source>
        <strain evidence="7 8">LMG 8286</strain>
    </source>
</reference>
<comment type="catalytic activity">
    <reaction evidence="6">
        <text>N(2)-formyl-N(1)-(5-phospho-beta-D-ribosyl)glycinamide + L-glutamine + ATP + H2O = 2-formamido-N(1)-(5-O-phospho-beta-D-ribosyl)acetamidine + L-glutamate + ADP + phosphate + H(+)</text>
        <dbReference type="Rhea" id="RHEA:17129"/>
        <dbReference type="ChEBI" id="CHEBI:15377"/>
        <dbReference type="ChEBI" id="CHEBI:15378"/>
        <dbReference type="ChEBI" id="CHEBI:29985"/>
        <dbReference type="ChEBI" id="CHEBI:30616"/>
        <dbReference type="ChEBI" id="CHEBI:43474"/>
        <dbReference type="ChEBI" id="CHEBI:58359"/>
        <dbReference type="ChEBI" id="CHEBI:147286"/>
        <dbReference type="ChEBI" id="CHEBI:147287"/>
        <dbReference type="ChEBI" id="CHEBI:456216"/>
        <dbReference type="EC" id="6.3.5.3"/>
    </reaction>
</comment>
<organism evidence="7 8">
    <name type="scientific">Campylobacter suis</name>
    <dbReference type="NCBI Taxonomy" id="2790657"/>
    <lineage>
        <taxon>Bacteria</taxon>
        <taxon>Pseudomonadati</taxon>
        <taxon>Campylobacterota</taxon>
        <taxon>Epsilonproteobacteria</taxon>
        <taxon>Campylobacterales</taxon>
        <taxon>Campylobacteraceae</taxon>
        <taxon>Campylobacter</taxon>
    </lineage>
</organism>
<dbReference type="Pfam" id="PF02700">
    <property type="entry name" value="PurS"/>
    <property type="match status" value="1"/>
</dbReference>
<comment type="function">
    <text evidence="6">Part of the phosphoribosylformylglycinamidine synthase complex involved in the purines biosynthetic pathway. Catalyzes the ATP-dependent conversion of formylglycinamide ribonucleotide (FGAR) and glutamine to yield formylglycinamidine ribonucleotide (FGAM) and glutamate. The FGAM synthase complex is composed of three subunits. PurQ produces an ammonia molecule by converting glutamine to glutamate. PurL transfers the ammonia molecule to FGAR to form FGAM in an ATP-dependent manner. PurS interacts with PurQ and PurL and is thought to assist in the transfer of the ammonia molecule from PurQ to PurL.</text>
</comment>
<dbReference type="Proteomes" id="UP000789359">
    <property type="component" value="Unassembled WGS sequence"/>
</dbReference>
<evidence type="ECO:0000256" key="2">
    <source>
        <dbReference type="ARBA" id="ARBA00022598"/>
    </source>
</evidence>
<dbReference type="NCBIfam" id="TIGR00302">
    <property type="entry name" value="phosphoribosylformylglycinamidine synthase subunit PurS"/>
    <property type="match status" value="1"/>
</dbReference>
<dbReference type="PANTHER" id="PTHR34696">
    <property type="entry name" value="PHOSPHORIBOSYLFORMYLGLYCINAMIDINE SYNTHASE SUBUNIT PURS"/>
    <property type="match status" value="1"/>
</dbReference>
<dbReference type="SUPFAM" id="SSF82697">
    <property type="entry name" value="PurS-like"/>
    <property type="match status" value="1"/>
</dbReference>
<keyword evidence="1 6" id="KW-0963">Cytoplasm</keyword>
<dbReference type="EMBL" id="CAJHOE010000001">
    <property type="protein sequence ID" value="CAD7287104.1"/>
    <property type="molecule type" value="Genomic_DNA"/>
</dbReference>
<keyword evidence="3 6" id="KW-0547">Nucleotide-binding</keyword>
<evidence type="ECO:0000256" key="1">
    <source>
        <dbReference type="ARBA" id="ARBA00022490"/>
    </source>
</evidence>
<evidence type="ECO:0000256" key="4">
    <source>
        <dbReference type="ARBA" id="ARBA00022755"/>
    </source>
</evidence>
<dbReference type="RefSeq" id="WP_230056505.1">
    <property type="nucleotide sequence ID" value="NZ_CAJHOE010000001.1"/>
</dbReference>
<dbReference type="GO" id="GO:0004642">
    <property type="term" value="F:phosphoribosylformylglycinamidine synthase activity"/>
    <property type="evidence" value="ECO:0007669"/>
    <property type="project" value="UniProtKB-EC"/>
</dbReference>
<comment type="pathway">
    <text evidence="6">Purine metabolism; IMP biosynthesis via de novo pathway; 5-amino-1-(5-phospho-D-ribosyl)imidazole from N(2)-formyl-N(1)-(5-phospho-D-ribosyl)glycinamide: step 1/2.</text>
</comment>
<comment type="subunit">
    <text evidence="6">Part of the FGAM synthase complex composed of 1 PurL, 1 PurQ and 2 PurS subunits.</text>
</comment>
<dbReference type="PANTHER" id="PTHR34696:SF1">
    <property type="entry name" value="PHOSPHORIBOSYLFORMYLGLYCINAMIDINE SYNTHASE SUBUNIT PURS"/>
    <property type="match status" value="1"/>
</dbReference>
<evidence type="ECO:0000256" key="3">
    <source>
        <dbReference type="ARBA" id="ARBA00022741"/>
    </source>
</evidence>
<keyword evidence="8" id="KW-1185">Reference proteome</keyword>
<gene>
    <name evidence="6 7" type="primary">purS</name>
    <name evidence="7" type="ORF">LMG8286_00735</name>
</gene>
<evidence type="ECO:0000313" key="8">
    <source>
        <dbReference type="Proteomes" id="UP000789359"/>
    </source>
</evidence>
<accession>A0ABN7K3K3</accession>
<dbReference type="InterPro" id="IPR003850">
    <property type="entry name" value="PurS"/>
</dbReference>
<protein>
    <recommendedName>
        <fullName evidence="6">Phosphoribosylformylglycinamidine synthase subunit PurS</fullName>
        <shortName evidence="6">FGAM synthase</shortName>
        <ecNumber evidence="6">6.3.5.3</ecNumber>
    </recommendedName>
    <alternativeName>
        <fullName evidence="6">Formylglycinamide ribonucleotide amidotransferase subunit III</fullName>
        <shortName evidence="6">FGAR amidotransferase III</shortName>
        <shortName evidence="6">FGAR-AT III</shortName>
    </alternativeName>
    <alternativeName>
        <fullName evidence="6">Phosphoribosylformylglycinamidine synthase subunit III</fullName>
    </alternativeName>
</protein>
<evidence type="ECO:0000313" key="7">
    <source>
        <dbReference type="EMBL" id="CAD7287104.1"/>
    </source>
</evidence>
<dbReference type="NCBIfam" id="NF004630">
    <property type="entry name" value="PRK05974.1"/>
    <property type="match status" value="1"/>
</dbReference>
<dbReference type="EC" id="6.3.5.3" evidence="6"/>
<keyword evidence="5 6" id="KW-0067">ATP-binding</keyword>
<dbReference type="InterPro" id="IPR036604">
    <property type="entry name" value="PurS-like_sf"/>
</dbReference>
<comment type="caution">
    <text evidence="7">The sequence shown here is derived from an EMBL/GenBank/DDBJ whole genome shotgun (WGS) entry which is preliminary data.</text>
</comment>
<dbReference type="Gene3D" id="3.30.1280.10">
    <property type="entry name" value="Phosphoribosylformylglycinamidine synthase subunit PurS"/>
    <property type="match status" value="1"/>
</dbReference>
<name>A0ABN7K3K3_9BACT</name>
<evidence type="ECO:0000256" key="6">
    <source>
        <dbReference type="HAMAP-Rule" id="MF_01926"/>
    </source>
</evidence>
<comment type="subcellular location">
    <subcellularLocation>
        <location evidence="6">Cytoplasm</location>
    </subcellularLocation>
</comment>
<dbReference type="HAMAP" id="MF_01926">
    <property type="entry name" value="PurS"/>
    <property type="match status" value="1"/>
</dbReference>
<keyword evidence="2 6" id="KW-0436">Ligase</keyword>
<evidence type="ECO:0000256" key="5">
    <source>
        <dbReference type="ARBA" id="ARBA00022840"/>
    </source>
</evidence>
<comment type="similarity">
    <text evidence="6">Belongs to the PurS family.</text>
</comment>
<sequence length="78" mass="8455">MKAVINISLKNGVLDPAGKATEHALGSLGFSNVSEVRIGKQIVLNIEALTKDDAKKQLETMCEELLANTVIEDYEIVL</sequence>
<keyword evidence="4 6" id="KW-0658">Purine biosynthesis</keyword>